<evidence type="ECO:0000256" key="4">
    <source>
        <dbReference type="ARBA" id="ARBA00013081"/>
    </source>
</evidence>
<evidence type="ECO:0000256" key="1">
    <source>
        <dbReference type="ARBA" id="ARBA00001936"/>
    </source>
</evidence>
<evidence type="ECO:0000256" key="6">
    <source>
        <dbReference type="ARBA" id="ARBA00022801"/>
    </source>
</evidence>
<dbReference type="SUPFAM" id="SSF81606">
    <property type="entry name" value="PP2C-like"/>
    <property type="match status" value="1"/>
</dbReference>
<comment type="cofactor">
    <cofactor evidence="1">
        <name>Mn(2+)</name>
        <dbReference type="ChEBI" id="CHEBI:29035"/>
    </cofactor>
</comment>
<keyword evidence="8 12" id="KW-0904">Protein phosphatase</keyword>
<name>A0A9D4ZED3_ADICA</name>
<evidence type="ECO:0000256" key="11">
    <source>
        <dbReference type="ARBA" id="ARBA00048336"/>
    </source>
</evidence>
<keyword evidence="5" id="KW-0479">Metal-binding</keyword>
<keyword evidence="6 12" id="KW-0378">Hydrolase</keyword>
<reference evidence="14" key="1">
    <citation type="submission" date="2021-01" db="EMBL/GenBank/DDBJ databases">
        <title>Adiantum capillus-veneris genome.</title>
        <authorList>
            <person name="Fang Y."/>
            <person name="Liao Q."/>
        </authorList>
    </citation>
    <scope>NUCLEOTIDE SEQUENCE</scope>
    <source>
        <strain evidence="14">H3</strain>
        <tissue evidence="14">Leaf</tissue>
    </source>
</reference>
<evidence type="ECO:0000256" key="3">
    <source>
        <dbReference type="ARBA" id="ARBA00006702"/>
    </source>
</evidence>
<dbReference type="CDD" id="cd00143">
    <property type="entry name" value="PP2Cc"/>
    <property type="match status" value="1"/>
</dbReference>
<dbReference type="Gene3D" id="3.60.40.10">
    <property type="entry name" value="PPM-type phosphatase domain"/>
    <property type="match status" value="1"/>
</dbReference>
<dbReference type="PANTHER" id="PTHR47992">
    <property type="entry name" value="PROTEIN PHOSPHATASE"/>
    <property type="match status" value="1"/>
</dbReference>
<comment type="catalytic activity">
    <reaction evidence="10">
        <text>O-phospho-L-seryl-[protein] + H2O = L-seryl-[protein] + phosphate</text>
        <dbReference type="Rhea" id="RHEA:20629"/>
        <dbReference type="Rhea" id="RHEA-COMP:9863"/>
        <dbReference type="Rhea" id="RHEA-COMP:11604"/>
        <dbReference type="ChEBI" id="CHEBI:15377"/>
        <dbReference type="ChEBI" id="CHEBI:29999"/>
        <dbReference type="ChEBI" id="CHEBI:43474"/>
        <dbReference type="ChEBI" id="CHEBI:83421"/>
        <dbReference type="EC" id="3.1.3.16"/>
    </reaction>
</comment>
<feature type="domain" description="PPM-type phosphatase" evidence="13">
    <location>
        <begin position="22"/>
        <end position="269"/>
    </location>
</feature>
<keyword evidence="15" id="KW-1185">Reference proteome</keyword>
<comment type="similarity">
    <text evidence="3 12">Belongs to the PP2C family.</text>
</comment>
<evidence type="ECO:0000256" key="8">
    <source>
        <dbReference type="ARBA" id="ARBA00022912"/>
    </source>
</evidence>
<comment type="cofactor">
    <cofactor evidence="2">
        <name>Mg(2+)</name>
        <dbReference type="ChEBI" id="CHEBI:18420"/>
    </cofactor>
</comment>
<evidence type="ECO:0000256" key="2">
    <source>
        <dbReference type="ARBA" id="ARBA00001946"/>
    </source>
</evidence>
<dbReference type="EMBL" id="JABFUD020000014">
    <property type="protein sequence ID" value="KAI5070285.1"/>
    <property type="molecule type" value="Genomic_DNA"/>
</dbReference>
<dbReference type="Proteomes" id="UP000886520">
    <property type="component" value="Chromosome 14"/>
</dbReference>
<dbReference type="GO" id="GO:0046872">
    <property type="term" value="F:metal ion binding"/>
    <property type="evidence" value="ECO:0007669"/>
    <property type="project" value="UniProtKB-KW"/>
</dbReference>
<dbReference type="SMART" id="SM00332">
    <property type="entry name" value="PP2Cc"/>
    <property type="match status" value="1"/>
</dbReference>
<comment type="catalytic activity">
    <reaction evidence="11">
        <text>O-phospho-L-threonyl-[protein] + H2O = L-threonyl-[protein] + phosphate</text>
        <dbReference type="Rhea" id="RHEA:47004"/>
        <dbReference type="Rhea" id="RHEA-COMP:11060"/>
        <dbReference type="Rhea" id="RHEA-COMP:11605"/>
        <dbReference type="ChEBI" id="CHEBI:15377"/>
        <dbReference type="ChEBI" id="CHEBI:30013"/>
        <dbReference type="ChEBI" id="CHEBI:43474"/>
        <dbReference type="ChEBI" id="CHEBI:61977"/>
        <dbReference type="EC" id="3.1.3.16"/>
    </reaction>
</comment>
<dbReference type="PROSITE" id="PS51746">
    <property type="entry name" value="PPM_2"/>
    <property type="match status" value="1"/>
</dbReference>
<keyword evidence="9" id="KW-0464">Manganese</keyword>
<protein>
    <recommendedName>
        <fullName evidence="4">protein-serine/threonine phosphatase</fullName>
        <ecNumber evidence="4">3.1.3.16</ecNumber>
    </recommendedName>
</protein>
<evidence type="ECO:0000256" key="7">
    <source>
        <dbReference type="ARBA" id="ARBA00022842"/>
    </source>
</evidence>
<accession>A0A9D4ZED3</accession>
<dbReference type="Pfam" id="PF00481">
    <property type="entry name" value="PP2C"/>
    <property type="match status" value="1"/>
</dbReference>
<evidence type="ECO:0000259" key="13">
    <source>
        <dbReference type="PROSITE" id="PS51746"/>
    </source>
</evidence>
<evidence type="ECO:0000256" key="12">
    <source>
        <dbReference type="RuleBase" id="RU003465"/>
    </source>
</evidence>
<evidence type="ECO:0000256" key="5">
    <source>
        <dbReference type="ARBA" id="ARBA00022723"/>
    </source>
</evidence>
<gene>
    <name evidence="14" type="ORF">GOP47_0014628</name>
</gene>
<dbReference type="InterPro" id="IPR036457">
    <property type="entry name" value="PPM-type-like_dom_sf"/>
</dbReference>
<evidence type="ECO:0000313" key="15">
    <source>
        <dbReference type="Proteomes" id="UP000886520"/>
    </source>
</evidence>
<dbReference type="GO" id="GO:0004722">
    <property type="term" value="F:protein serine/threonine phosphatase activity"/>
    <property type="evidence" value="ECO:0007669"/>
    <property type="project" value="UniProtKB-EC"/>
</dbReference>
<dbReference type="InterPro" id="IPR000222">
    <property type="entry name" value="PP2C_BS"/>
</dbReference>
<comment type="caution">
    <text evidence="14">The sequence shown here is derived from an EMBL/GenBank/DDBJ whole genome shotgun (WGS) entry which is preliminary data.</text>
</comment>
<dbReference type="OrthoDB" id="10264738at2759"/>
<keyword evidence="7" id="KW-0460">Magnesium</keyword>
<sequence>MLQRIKNVVRLGRRKKSGHDFRHGLFVSKGKCNHPMEDFAVSETRRIDGNRVGLFAIYDGHVGHEVAEYLQANLLNNILNQPSFWTDPTTAITEAYLKTDKCILEKEAELGMGGSTAVTAIVINGASVYIANVGDSRAVLCRAGVATQVTVDHDPVSEKASIERKGGLVTTLPGDCPRVNGQLAVGRAFGDKNLKALLRVDPDVYCVLVQMTDEFLILASDGLWKAVENQAAVDLVREVKDPKVAAKQLVDYAIQLNSKDDISCVVVRFH</sequence>
<evidence type="ECO:0000313" key="14">
    <source>
        <dbReference type="EMBL" id="KAI5070285.1"/>
    </source>
</evidence>
<dbReference type="PROSITE" id="PS01032">
    <property type="entry name" value="PPM_1"/>
    <property type="match status" value="1"/>
</dbReference>
<dbReference type="AlphaFoldDB" id="A0A9D4ZED3"/>
<evidence type="ECO:0000256" key="10">
    <source>
        <dbReference type="ARBA" id="ARBA00047761"/>
    </source>
</evidence>
<dbReference type="InterPro" id="IPR015655">
    <property type="entry name" value="PP2C"/>
</dbReference>
<evidence type="ECO:0000256" key="9">
    <source>
        <dbReference type="ARBA" id="ARBA00023211"/>
    </source>
</evidence>
<dbReference type="InterPro" id="IPR001932">
    <property type="entry name" value="PPM-type_phosphatase-like_dom"/>
</dbReference>
<dbReference type="FunFam" id="3.60.40.10:FF:000010">
    <property type="entry name" value="Probable protein phosphatase 2C 39"/>
    <property type="match status" value="1"/>
</dbReference>
<proteinExistence type="inferred from homology"/>
<organism evidence="14 15">
    <name type="scientific">Adiantum capillus-veneris</name>
    <name type="common">Maidenhair fern</name>
    <dbReference type="NCBI Taxonomy" id="13818"/>
    <lineage>
        <taxon>Eukaryota</taxon>
        <taxon>Viridiplantae</taxon>
        <taxon>Streptophyta</taxon>
        <taxon>Embryophyta</taxon>
        <taxon>Tracheophyta</taxon>
        <taxon>Polypodiopsida</taxon>
        <taxon>Polypodiidae</taxon>
        <taxon>Polypodiales</taxon>
        <taxon>Pteridineae</taxon>
        <taxon>Pteridaceae</taxon>
        <taxon>Vittarioideae</taxon>
        <taxon>Adiantum</taxon>
    </lineage>
</organism>
<dbReference type="EC" id="3.1.3.16" evidence="4"/>